<dbReference type="AlphaFoldDB" id="F7ZEV4"/>
<evidence type="ECO:0000313" key="1">
    <source>
        <dbReference type="EMBL" id="AEI92185.1"/>
    </source>
</evidence>
<protein>
    <submittedName>
        <fullName evidence="1">Uncharacterized protein</fullName>
    </submittedName>
</protein>
<proteinExistence type="predicted"/>
<gene>
    <name evidence="1" type="ordered locus">RLO149_c001530</name>
</gene>
<reference evidence="1 2" key="1">
    <citation type="journal article" date="2011" name="BMC Genomics">
        <title>Comparative genome analysis and genome-guided physiological analysis of Roseobacter litoralis.</title>
        <authorList>
            <person name="Kalhoefer D."/>
            <person name="Thole S."/>
            <person name="Voget S."/>
            <person name="Lehmann R."/>
            <person name="Liesegang H."/>
            <person name="Wollher A."/>
            <person name="Daniel R."/>
            <person name="Simon M."/>
            <person name="Brinkhoff T."/>
        </authorList>
    </citation>
    <scope>NUCLEOTIDE SEQUENCE [LARGE SCALE GENOMIC DNA]</scope>
    <source>
        <strain evidence="2">ATCC 49566 / DSM 6996 / JCM 21268 / NBRC 15278 / OCh 149</strain>
    </source>
</reference>
<keyword evidence="2" id="KW-1185">Reference proteome</keyword>
<dbReference type="HOGENOM" id="CLU_2668768_0_0_5"/>
<dbReference type="EMBL" id="CP002623">
    <property type="protein sequence ID" value="AEI92185.1"/>
    <property type="molecule type" value="Genomic_DNA"/>
</dbReference>
<organism evidence="1 2">
    <name type="scientific">Roseobacter litoralis (strain ATCC 49566 / DSM 6996 / JCM 21268 / NBRC 15278 / OCh 149)</name>
    <dbReference type="NCBI Taxonomy" id="391595"/>
    <lineage>
        <taxon>Bacteria</taxon>
        <taxon>Pseudomonadati</taxon>
        <taxon>Pseudomonadota</taxon>
        <taxon>Alphaproteobacteria</taxon>
        <taxon>Rhodobacterales</taxon>
        <taxon>Roseobacteraceae</taxon>
        <taxon>Roseobacter</taxon>
    </lineage>
</organism>
<dbReference type="STRING" id="391595.RLO149_c001530"/>
<dbReference type="KEGG" id="rli:RLO149_c001530"/>
<name>F7ZEV4_ROSLO</name>
<evidence type="ECO:0000313" key="2">
    <source>
        <dbReference type="Proteomes" id="UP000001353"/>
    </source>
</evidence>
<accession>F7ZEV4</accession>
<dbReference type="Proteomes" id="UP000001353">
    <property type="component" value="Chromosome"/>
</dbReference>
<sequence>MCLFALRGGVRALVLYRRPDDHCLSRSLSIFEAREPKFDWTRHTRALKGGAWCVLQGRVATGLPHTIRPDNRSLK</sequence>